<dbReference type="Pfam" id="PF09490">
    <property type="entry name" value="CbtA"/>
    <property type="match status" value="1"/>
</dbReference>
<accession>A0A0F5K535</accession>
<keyword evidence="1" id="KW-1133">Transmembrane helix</keyword>
<comment type="caution">
    <text evidence="2">The sequence shown here is derived from an EMBL/GenBank/DDBJ whole genome shotgun (WGS) entry which is preliminary data.</text>
</comment>
<dbReference type="InterPro" id="IPR012666">
    <property type="entry name" value="CbtA_put"/>
</dbReference>
<dbReference type="EMBL" id="LAQU01000002">
    <property type="protein sequence ID" value="KKB64994.1"/>
    <property type="molecule type" value="Genomic_DNA"/>
</dbReference>
<feature type="transmembrane region" description="Helical" evidence="1">
    <location>
        <begin position="136"/>
        <end position="155"/>
    </location>
</feature>
<keyword evidence="1" id="KW-0472">Membrane</keyword>
<sequence>MVGRLLIRGMVAGIAAGLLAFGLGKIVGEPQVNRAIAFESAEHAHDGDHEEELISRHVQSGLGLASGVLVFGTAVGGLFSLTFAFCYGRVKGQSPRALSAWLAVGAFVSLVIVPTLKYPANPPSIGDPETIGFRTGLFFLMLAISVVAMVFALSVRRAAVARWGDWNGSIVAGALYCAIIVAVQGGLPTINEVPATFPASTLWQFRVASIGMQAVVWTTLGLLFGILAERVIQHRNGPLPAGMRA</sequence>
<dbReference type="PATRIC" id="fig|28092.6.peg.800"/>
<feature type="transmembrane region" description="Helical" evidence="1">
    <location>
        <begin position="62"/>
        <end position="86"/>
    </location>
</feature>
<feature type="transmembrane region" description="Helical" evidence="1">
    <location>
        <begin position="207"/>
        <end position="228"/>
    </location>
</feature>
<keyword evidence="3" id="KW-1185">Reference proteome</keyword>
<dbReference type="RefSeq" id="WP_046152120.1">
    <property type="nucleotide sequence ID" value="NZ_CADFGU010000004.1"/>
</dbReference>
<evidence type="ECO:0000313" key="3">
    <source>
        <dbReference type="Proteomes" id="UP000033618"/>
    </source>
</evidence>
<dbReference type="AlphaFoldDB" id="A0A0F5K535"/>
<reference evidence="2 3" key="1">
    <citation type="submission" date="2015-03" db="EMBL/GenBank/DDBJ databases">
        <title>Draft Genome Sequence of Burkholderia andropogonis type strain ICMP2807, isolated from Sorghum bicolor.</title>
        <authorList>
            <person name="Lopes-Santos L."/>
            <person name="Castro D.B."/>
            <person name="Ottoboni L.M."/>
            <person name="Park D."/>
            <person name="Weirc B.S."/>
            <person name="Destefano S.A."/>
        </authorList>
    </citation>
    <scope>NUCLEOTIDE SEQUENCE [LARGE SCALE GENOMIC DNA]</scope>
    <source>
        <strain evidence="2 3">ICMP2807</strain>
    </source>
</reference>
<dbReference type="OrthoDB" id="6851830at2"/>
<feature type="transmembrane region" description="Helical" evidence="1">
    <location>
        <begin position="98"/>
        <end position="116"/>
    </location>
</feature>
<organism evidence="2 3">
    <name type="scientific">Robbsia andropogonis</name>
    <dbReference type="NCBI Taxonomy" id="28092"/>
    <lineage>
        <taxon>Bacteria</taxon>
        <taxon>Pseudomonadati</taxon>
        <taxon>Pseudomonadota</taxon>
        <taxon>Betaproteobacteria</taxon>
        <taxon>Burkholderiales</taxon>
        <taxon>Burkholderiaceae</taxon>
        <taxon>Robbsia</taxon>
    </lineage>
</organism>
<evidence type="ECO:0000256" key="1">
    <source>
        <dbReference type="SAM" id="Phobius"/>
    </source>
</evidence>
<feature type="transmembrane region" description="Helical" evidence="1">
    <location>
        <begin position="167"/>
        <end position="187"/>
    </location>
</feature>
<dbReference type="Proteomes" id="UP000033618">
    <property type="component" value="Unassembled WGS sequence"/>
</dbReference>
<name>A0A0F5K535_9BURK</name>
<gene>
    <name evidence="2" type="ORF">WM40_03355</name>
</gene>
<evidence type="ECO:0000313" key="2">
    <source>
        <dbReference type="EMBL" id="KKB64994.1"/>
    </source>
</evidence>
<protein>
    <submittedName>
        <fullName evidence="2">Membrane protein</fullName>
    </submittedName>
</protein>
<keyword evidence="1" id="KW-0812">Transmembrane</keyword>
<dbReference type="STRING" id="28092.WM40_03355"/>
<proteinExistence type="predicted"/>